<dbReference type="AlphaFoldDB" id="A0A1Z4BQR0"/>
<reference evidence="3" key="1">
    <citation type="submission" date="2017-06" db="EMBL/GenBank/DDBJ databases">
        <title>Complete genome sequence of Capnocytophaga sp. KCOM 1579 (=ChDC OS43) isolated from a human refractory periapical abscess lesion.</title>
        <authorList>
            <person name="Kook J.-K."/>
            <person name="Park S.-N."/>
            <person name="Lim Y.K."/>
            <person name="Roh H."/>
        </authorList>
    </citation>
    <scope>NUCLEOTIDE SEQUENCE [LARGE SCALE GENOMIC DNA]</scope>
    <source>
        <strain evidence="3">ChDC OS43</strain>
    </source>
</reference>
<evidence type="ECO:0000313" key="2">
    <source>
        <dbReference type="EMBL" id="ASF43641.1"/>
    </source>
</evidence>
<keyword evidence="2" id="KW-0808">Transferase</keyword>
<dbReference type="Pfam" id="PF00583">
    <property type="entry name" value="Acetyltransf_1"/>
    <property type="match status" value="1"/>
</dbReference>
<sequence>MITFLNKSNITPTIEKDAARLFSLLSRRYQQPLSNLFNDEAQAPYVVGYIEDGRLHGMASMAIYRVISGYKGWIEDVVVDEFARGKKIGTQLIQQLITKGKELGLGEILLFTSPTNEAAIKLYENEGFKRKGAEVYVNALKQMYPPES</sequence>
<evidence type="ECO:0000259" key="1">
    <source>
        <dbReference type="PROSITE" id="PS51186"/>
    </source>
</evidence>
<dbReference type="Gene3D" id="3.40.630.30">
    <property type="match status" value="1"/>
</dbReference>
<gene>
    <name evidence="2" type="ORF">CBG49_11435</name>
</gene>
<feature type="domain" description="N-acetyltransferase" evidence="1">
    <location>
        <begin position="8"/>
        <end position="148"/>
    </location>
</feature>
<dbReference type="PANTHER" id="PTHR43072">
    <property type="entry name" value="N-ACETYLTRANSFERASE"/>
    <property type="match status" value="1"/>
</dbReference>
<keyword evidence="3" id="KW-1185">Reference proteome</keyword>
<dbReference type="GeneID" id="78161605"/>
<organism evidence="2 3">
    <name type="scientific">Capnocytophaga endodontalis</name>
    <dbReference type="NCBI Taxonomy" id="2708117"/>
    <lineage>
        <taxon>Bacteria</taxon>
        <taxon>Pseudomonadati</taxon>
        <taxon>Bacteroidota</taxon>
        <taxon>Flavobacteriia</taxon>
        <taxon>Flavobacteriales</taxon>
        <taxon>Flavobacteriaceae</taxon>
        <taxon>Capnocytophaga</taxon>
    </lineage>
</organism>
<evidence type="ECO:0000313" key="3">
    <source>
        <dbReference type="Proteomes" id="UP000197007"/>
    </source>
</evidence>
<protein>
    <submittedName>
        <fullName evidence="2">N-acetyltransferase</fullName>
    </submittedName>
</protein>
<dbReference type="Proteomes" id="UP000197007">
    <property type="component" value="Chromosome"/>
</dbReference>
<dbReference type="RefSeq" id="WP_002680907.1">
    <property type="nucleotide sequence ID" value="NZ_CP022022.1"/>
</dbReference>
<dbReference type="PROSITE" id="PS51186">
    <property type="entry name" value="GNAT"/>
    <property type="match status" value="1"/>
</dbReference>
<dbReference type="InterPro" id="IPR000182">
    <property type="entry name" value="GNAT_dom"/>
</dbReference>
<dbReference type="InterPro" id="IPR016181">
    <property type="entry name" value="Acyl_CoA_acyltransferase"/>
</dbReference>
<dbReference type="KEGG" id="capn:CBG49_11435"/>
<accession>A0A1Z4BQR0</accession>
<dbReference type="EMBL" id="CP022022">
    <property type="protein sequence ID" value="ASF43641.1"/>
    <property type="molecule type" value="Genomic_DNA"/>
</dbReference>
<dbReference type="GO" id="GO:0016747">
    <property type="term" value="F:acyltransferase activity, transferring groups other than amino-acyl groups"/>
    <property type="evidence" value="ECO:0007669"/>
    <property type="project" value="InterPro"/>
</dbReference>
<dbReference type="SUPFAM" id="SSF55729">
    <property type="entry name" value="Acyl-CoA N-acyltransferases (Nat)"/>
    <property type="match status" value="1"/>
</dbReference>
<name>A0A1Z4BQR0_9FLAO</name>
<dbReference type="CDD" id="cd04301">
    <property type="entry name" value="NAT_SF"/>
    <property type="match status" value="1"/>
</dbReference>
<proteinExistence type="predicted"/>